<organism evidence="1 2">
    <name type="scientific">Flavobacterium petrolei</name>
    <dbReference type="NCBI Taxonomy" id="2259594"/>
    <lineage>
        <taxon>Bacteria</taxon>
        <taxon>Pseudomonadati</taxon>
        <taxon>Bacteroidota</taxon>
        <taxon>Flavobacteriia</taxon>
        <taxon>Flavobacteriales</taxon>
        <taxon>Flavobacteriaceae</taxon>
        <taxon>Flavobacterium</taxon>
    </lineage>
</organism>
<name>A0A482TEJ6_9FLAO</name>
<evidence type="ECO:0000313" key="2">
    <source>
        <dbReference type="Proteomes" id="UP000253235"/>
    </source>
</evidence>
<keyword evidence="2" id="KW-1185">Reference proteome</keyword>
<dbReference type="OrthoDB" id="1375729at2"/>
<comment type="caution">
    <text evidence="1">The sequence shown here is derived from an EMBL/GenBank/DDBJ whole genome shotgun (WGS) entry which is preliminary data.</text>
</comment>
<dbReference type="RefSeq" id="WP_113666872.1">
    <property type="nucleotide sequence ID" value="NZ_QNVY02000005.1"/>
</dbReference>
<accession>A0A482TEJ6</accession>
<reference evidence="1 2" key="1">
    <citation type="submission" date="2019-01" db="EMBL/GenBank/DDBJ databases">
        <title>Flavobacterium sp. nov. isolated from arctic soil.</title>
        <authorList>
            <person name="Kim D.-U."/>
        </authorList>
    </citation>
    <scope>NUCLEOTIDE SEQUENCE [LARGE SCALE GENOMIC DNA]</scope>
    <source>
        <strain evidence="1 2">Kopri-42</strain>
    </source>
</reference>
<evidence type="ECO:0000313" key="1">
    <source>
        <dbReference type="EMBL" id="RYJ51095.1"/>
    </source>
</evidence>
<gene>
    <name evidence="1" type="ORF">DR871_014330</name>
</gene>
<dbReference type="Proteomes" id="UP000253235">
    <property type="component" value="Unassembled WGS sequence"/>
</dbReference>
<dbReference type="EMBL" id="QNVY02000005">
    <property type="protein sequence ID" value="RYJ51095.1"/>
    <property type="molecule type" value="Genomic_DNA"/>
</dbReference>
<protein>
    <submittedName>
        <fullName evidence="1">Uncharacterized protein</fullName>
    </submittedName>
</protein>
<proteinExistence type="predicted"/>
<sequence>MTIHFTKGDIIRGSKTNIDESYHPIVYFEEQDGVFFLGGMITHSKAFGNIALDDSHFEQKIDNNIKTSYFVKNYLIKKQEWAPFVKIGKLSISGIEFITENLENTTPEIWENYLTK</sequence>
<dbReference type="AlphaFoldDB" id="A0A482TEJ6"/>